<name>A0ABX0XEK9_9BACT</name>
<dbReference type="NCBIfam" id="NF045521">
    <property type="entry name" value="rhoda_near_glyco"/>
    <property type="match status" value="1"/>
</dbReference>
<dbReference type="CDD" id="cd00158">
    <property type="entry name" value="RHOD"/>
    <property type="match status" value="1"/>
</dbReference>
<sequence>MRYLSATTALLFTLLLCTCGRAQEVPENLLTGYAPLDEKLARTVTVDEYAISAEAAAALSNAKFLDAREHEEFTVSHLPAATWLGYDDVDLSRIADTEKDQPLVVYCTIGYRSERVATKLREAGYTNVYNLYGSLYAWKLAGFALEDARGQPTEKLHTYNRKWSTFAPDSIGEKVWK</sequence>
<protein>
    <submittedName>
        <fullName evidence="3">Rhodanese-related sulfurtransferase</fullName>
    </submittedName>
</protein>
<proteinExistence type="predicted"/>
<feature type="chain" id="PRO_5045460859" evidence="1">
    <location>
        <begin position="23"/>
        <end position="177"/>
    </location>
</feature>
<dbReference type="InterPro" id="IPR050229">
    <property type="entry name" value="GlpE_sulfurtransferase"/>
</dbReference>
<evidence type="ECO:0000256" key="1">
    <source>
        <dbReference type="SAM" id="SignalP"/>
    </source>
</evidence>
<comment type="caution">
    <text evidence="3">The sequence shown here is derived from an EMBL/GenBank/DDBJ whole genome shotgun (WGS) entry which is preliminary data.</text>
</comment>
<accession>A0ABX0XEK9</accession>
<dbReference type="InterPro" id="IPR001763">
    <property type="entry name" value="Rhodanese-like_dom"/>
</dbReference>
<dbReference type="PROSITE" id="PS50206">
    <property type="entry name" value="RHODANESE_3"/>
    <property type="match status" value="1"/>
</dbReference>
<dbReference type="EMBL" id="JAATJH010000005">
    <property type="protein sequence ID" value="NJC27545.1"/>
    <property type="molecule type" value="Genomic_DNA"/>
</dbReference>
<evidence type="ECO:0000313" key="4">
    <source>
        <dbReference type="Proteomes" id="UP000770785"/>
    </source>
</evidence>
<dbReference type="Proteomes" id="UP000770785">
    <property type="component" value="Unassembled WGS sequence"/>
</dbReference>
<evidence type="ECO:0000313" key="3">
    <source>
        <dbReference type="EMBL" id="NJC27545.1"/>
    </source>
</evidence>
<dbReference type="SUPFAM" id="SSF52821">
    <property type="entry name" value="Rhodanese/Cell cycle control phosphatase"/>
    <property type="match status" value="1"/>
</dbReference>
<dbReference type="Pfam" id="PF00581">
    <property type="entry name" value="Rhodanese"/>
    <property type="match status" value="1"/>
</dbReference>
<evidence type="ECO:0000259" key="2">
    <source>
        <dbReference type="PROSITE" id="PS50206"/>
    </source>
</evidence>
<keyword evidence="4" id="KW-1185">Reference proteome</keyword>
<feature type="domain" description="Rhodanese" evidence="2">
    <location>
        <begin position="58"/>
        <end position="147"/>
    </location>
</feature>
<dbReference type="RefSeq" id="WP_168038738.1">
    <property type="nucleotide sequence ID" value="NZ_JAATJH010000005.1"/>
</dbReference>
<dbReference type="Gene3D" id="3.40.250.10">
    <property type="entry name" value="Rhodanese-like domain"/>
    <property type="match status" value="1"/>
</dbReference>
<dbReference type="PANTHER" id="PTHR43031">
    <property type="entry name" value="FAD-DEPENDENT OXIDOREDUCTASE"/>
    <property type="match status" value="1"/>
</dbReference>
<keyword evidence="1" id="KW-0732">Signal</keyword>
<gene>
    <name evidence="3" type="ORF">GGR27_003062</name>
</gene>
<dbReference type="SMART" id="SM00450">
    <property type="entry name" value="RHOD"/>
    <property type="match status" value="1"/>
</dbReference>
<organism evidence="3 4">
    <name type="scientific">Neolewinella antarctica</name>
    <dbReference type="NCBI Taxonomy" id="442734"/>
    <lineage>
        <taxon>Bacteria</taxon>
        <taxon>Pseudomonadati</taxon>
        <taxon>Bacteroidota</taxon>
        <taxon>Saprospiria</taxon>
        <taxon>Saprospirales</taxon>
        <taxon>Lewinellaceae</taxon>
        <taxon>Neolewinella</taxon>
    </lineage>
</organism>
<reference evidence="3 4" key="1">
    <citation type="submission" date="2020-03" db="EMBL/GenBank/DDBJ databases">
        <title>Genomic Encyclopedia of Type Strains, Phase IV (KMG-IV): sequencing the most valuable type-strain genomes for metagenomic binning, comparative biology and taxonomic classification.</title>
        <authorList>
            <person name="Goeker M."/>
        </authorList>
    </citation>
    <scope>NUCLEOTIDE SEQUENCE [LARGE SCALE GENOMIC DNA]</scope>
    <source>
        <strain evidence="3 4">DSM 105096</strain>
    </source>
</reference>
<feature type="signal peptide" evidence="1">
    <location>
        <begin position="1"/>
        <end position="22"/>
    </location>
</feature>
<dbReference type="InterPro" id="IPR036873">
    <property type="entry name" value="Rhodanese-like_dom_sf"/>
</dbReference>
<dbReference type="PANTHER" id="PTHR43031:SF1">
    <property type="entry name" value="PYRIDINE NUCLEOTIDE-DISULPHIDE OXIDOREDUCTASE"/>
    <property type="match status" value="1"/>
</dbReference>